<accession>W6RRY5</accession>
<reference evidence="2" key="1">
    <citation type="submission" date="2013-11" db="EMBL/GenBank/DDBJ databases">
        <title>Draft genome sequence of the broad-host-range Rhizobium sp. LPU83 strain, a member of the low-genetic diversity Oregon-like Rhizobium sp. group.</title>
        <authorList>
            <person name="Wibberg D."/>
            <person name="Puehler A."/>
            <person name="Schlueter A."/>
        </authorList>
    </citation>
    <scope>NUCLEOTIDE SEQUENCE [LARGE SCALE GENOMIC DNA]</scope>
    <source>
        <strain evidence="2">LPU83</strain>
        <plasmid evidence="2">pLPU83d</plasmid>
    </source>
</reference>
<keyword evidence="3" id="KW-1185">Reference proteome</keyword>
<name>W6RRY5_9HYPH</name>
<dbReference type="AlphaFoldDB" id="W6RRY5"/>
<dbReference type="KEGG" id="rhl:LPU83_pLPU83d_1540"/>
<keyword evidence="2" id="KW-0614">Plasmid</keyword>
<dbReference type="PATRIC" id="fig|348824.6.peg.7277"/>
<geneLocation type="plasmid" evidence="2 3">
    <name>pLPU83d</name>
</geneLocation>
<protein>
    <submittedName>
        <fullName evidence="2">Uncharacterized protein</fullName>
    </submittedName>
</protein>
<feature type="region of interest" description="Disordered" evidence="1">
    <location>
        <begin position="124"/>
        <end position="151"/>
    </location>
</feature>
<sequence length="151" mass="16559">MPIEDTDLAEITKLLSPERLSNLHQLTGNTRSAIEFHQKTLRLGVDLMNITAVIEIALRNSICDNLGQFFGQAGWLLNPPAPFQWKDSEKNKIATALDSARKAEYSKLSQADKHALDAMAFPNGKPACRIRSVPKGGGRISRSPMGKSSQS</sequence>
<dbReference type="HOGENOM" id="CLU_1729917_0_0_5"/>
<proteinExistence type="predicted"/>
<organism evidence="2 3">
    <name type="scientific">Rhizobium favelukesii</name>
    <dbReference type="NCBI Taxonomy" id="348824"/>
    <lineage>
        <taxon>Bacteria</taxon>
        <taxon>Pseudomonadati</taxon>
        <taxon>Pseudomonadota</taxon>
        <taxon>Alphaproteobacteria</taxon>
        <taxon>Hyphomicrobiales</taxon>
        <taxon>Rhizobiaceae</taxon>
        <taxon>Rhizobium/Agrobacterium group</taxon>
        <taxon>Rhizobium</taxon>
    </lineage>
</organism>
<evidence type="ECO:0000313" key="3">
    <source>
        <dbReference type="Proteomes" id="UP000019443"/>
    </source>
</evidence>
<evidence type="ECO:0000313" key="2">
    <source>
        <dbReference type="EMBL" id="CDM62910.1"/>
    </source>
</evidence>
<dbReference type="EMBL" id="HG916855">
    <property type="protein sequence ID" value="CDM62910.1"/>
    <property type="molecule type" value="Genomic_DNA"/>
</dbReference>
<dbReference type="Proteomes" id="UP000019443">
    <property type="component" value="Plasmid pLPU83d"/>
</dbReference>
<gene>
    <name evidence="2" type="ORF">LPU83_pLPU83d_1540</name>
</gene>
<dbReference type="RefSeq" id="WP_024317570.1">
    <property type="nucleotide sequence ID" value="NZ_ATTO01000058.1"/>
</dbReference>
<evidence type="ECO:0000256" key="1">
    <source>
        <dbReference type="SAM" id="MobiDB-lite"/>
    </source>
</evidence>